<keyword evidence="3" id="KW-1185">Reference proteome</keyword>
<organism evidence="2 3">
    <name type="scientific">Tepidiphilus baoligensis</name>
    <dbReference type="NCBI Taxonomy" id="2698687"/>
    <lineage>
        <taxon>Bacteria</taxon>
        <taxon>Pseudomonadati</taxon>
        <taxon>Pseudomonadota</taxon>
        <taxon>Hydrogenophilia</taxon>
        <taxon>Hydrogenophilales</taxon>
        <taxon>Hydrogenophilaceae</taxon>
        <taxon>Tepidiphilus</taxon>
    </lineage>
</organism>
<keyword evidence="1" id="KW-0408">Iron</keyword>
<dbReference type="HAMAP" id="MF_02232">
    <property type="entry name" value="UbiU"/>
    <property type="match status" value="1"/>
</dbReference>
<feature type="binding site" evidence="1">
    <location>
        <position position="181"/>
    </location>
    <ligand>
        <name>[4Fe-4S] cluster</name>
        <dbReference type="ChEBI" id="CHEBI:49883"/>
    </ligand>
</feature>
<feature type="binding site" evidence="1">
    <location>
        <position position="188"/>
    </location>
    <ligand>
        <name>[4Fe-4S] cluster</name>
        <dbReference type="ChEBI" id="CHEBI:49883"/>
    </ligand>
</feature>
<gene>
    <name evidence="1" type="primary">ubiU</name>
    <name evidence="2" type="ORF">GV368_08760</name>
</gene>
<dbReference type="InterPro" id="IPR051454">
    <property type="entry name" value="RNA/ubiquinone_mod_enzymes"/>
</dbReference>
<reference evidence="2 3" key="1">
    <citation type="journal article" date="2020" name="Curr. Microbiol.">
        <title>Tepidiphilus baoligensis sp. nov., a Novel Bacterium of the Family Hydrogenophilaceae Isolated from an Oil Reservoir.</title>
        <authorList>
            <person name="Zhang X."/>
            <person name="Wang G."/>
            <person name="Ma X."/>
            <person name="Yu J."/>
            <person name="You J."/>
            <person name="Xue Y."/>
            <person name="Ma Y."/>
        </authorList>
    </citation>
    <scope>NUCLEOTIDE SEQUENCE [LARGE SCALE GENOMIC DNA]</scope>
    <source>
        <strain evidence="2 3">B18-69</strain>
    </source>
</reference>
<keyword evidence="1" id="KW-0479">Metal-binding</keyword>
<evidence type="ECO:0000256" key="1">
    <source>
        <dbReference type="HAMAP-Rule" id="MF_02232"/>
    </source>
</evidence>
<dbReference type="InterPro" id="IPR001539">
    <property type="entry name" value="Peptidase_U32"/>
</dbReference>
<keyword evidence="1" id="KW-0004">4Fe-4S</keyword>
<proteinExistence type="inferred from homology"/>
<accession>A0ABX1QQ05</accession>
<comment type="caution">
    <text evidence="2">The sequence shown here is derived from an EMBL/GenBank/DDBJ whole genome shotgun (WGS) entry which is preliminary data.</text>
</comment>
<comment type="similarity">
    <text evidence="1">Belongs to the peptidase U32 family. UbiU subfamily.</text>
</comment>
<feature type="binding site" evidence="1">
    <location>
        <position position="205"/>
    </location>
    <ligand>
        <name>[4Fe-4S] cluster</name>
        <dbReference type="ChEBI" id="CHEBI:49883"/>
    </ligand>
</feature>
<feature type="binding site" evidence="1">
    <location>
        <position position="244"/>
    </location>
    <ligand>
        <name>[4Fe-4S] cluster</name>
        <dbReference type="ChEBI" id="CHEBI:49883"/>
    </ligand>
</feature>
<comment type="function">
    <text evidence="1">Required for O(2)-independent ubiquinone (coenzyme Q) biosynthesis. Together with UbiV, is essential for the C6-hydroxylation reaction in the oxygen-independent ubiquinone biosynthesis pathway.</text>
</comment>
<keyword evidence="1" id="KW-0831">Ubiquinone biosynthesis</keyword>
<comment type="subunit">
    <text evidence="1">Forms a heterodimer with UbiV.</text>
</comment>
<dbReference type="PANTHER" id="PTHR30217:SF3">
    <property type="entry name" value="UBIQUINONE BIOSYNTHESIS PROTEIN UBIU"/>
    <property type="match status" value="1"/>
</dbReference>
<sequence length="343" mass="37354">MPSSTSPVTGRRPELVCPVGNRAMLEAAIEQGADAVYLGFKNATNARNFNGLNFDEDGIARAIDTAHARGCRVFLALNTYPQAEGWTHWTAAVDRAASLGVDALILADLGLLAHARERHPELRLHLSVQGSATNYEALAFYHERYGIERAVLPRVLSLEQVAQVVRHSPVAVEVFGFGGLCVMVEGRCTLSAYATGQSPNCHGACSPAKFVRWDETPQGLEARLNGFLIDRYAPDEPAGYPTLCKGRFAVGGHTYYAIEEPTSLNTLELLPRLIEIGVAAIKIEGRQRSAAYVAQVTRVWREAIDAAFAAPQDFSPRPQWLAALDRVSEGASHTLGAYSRPWK</sequence>
<dbReference type="Proteomes" id="UP000669605">
    <property type="component" value="Unassembled WGS sequence"/>
</dbReference>
<dbReference type="RefSeq" id="WP_169116258.1">
    <property type="nucleotide sequence ID" value="NZ_JAAAUB010000013.1"/>
</dbReference>
<dbReference type="Pfam" id="PF01136">
    <property type="entry name" value="Peptidase_U32"/>
    <property type="match status" value="1"/>
</dbReference>
<dbReference type="PANTHER" id="PTHR30217">
    <property type="entry name" value="PEPTIDASE U32 FAMILY"/>
    <property type="match status" value="1"/>
</dbReference>
<dbReference type="InterPro" id="IPR043692">
    <property type="entry name" value="UbiU"/>
</dbReference>
<evidence type="ECO:0000313" key="3">
    <source>
        <dbReference type="Proteomes" id="UP000669605"/>
    </source>
</evidence>
<comment type="pathway">
    <text evidence="1">Cofactor biosynthesis; ubiquinone biosynthesis.</text>
</comment>
<protein>
    <recommendedName>
        <fullName evidence="1">Ubiquinone biosynthesis protein UbiU</fullName>
    </recommendedName>
</protein>
<dbReference type="EMBL" id="JAAAUB010000013">
    <property type="protein sequence ID" value="NMH17184.1"/>
    <property type="molecule type" value="Genomic_DNA"/>
</dbReference>
<name>A0ABX1QQ05_9PROT</name>
<evidence type="ECO:0000313" key="2">
    <source>
        <dbReference type="EMBL" id="NMH17184.1"/>
    </source>
</evidence>
<keyword evidence="1" id="KW-0411">Iron-sulfur</keyword>
<comment type="cofactor">
    <cofactor evidence="1">
        <name>[4Fe-4S] cluster</name>
        <dbReference type="ChEBI" id="CHEBI:49883"/>
    </cofactor>
</comment>